<gene>
    <name evidence="4" type="ORF">H2204_011433</name>
</gene>
<dbReference type="SUPFAM" id="SSF53383">
    <property type="entry name" value="PLP-dependent transferases"/>
    <property type="match status" value="1"/>
</dbReference>
<feature type="domain" description="Aminotransferase class I/classII large" evidence="3">
    <location>
        <begin position="82"/>
        <end position="469"/>
    </location>
</feature>
<organism evidence="4 5">
    <name type="scientific">Knufia peltigerae</name>
    <dbReference type="NCBI Taxonomy" id="1002370"/>
    <lineage>
        <taxon>Eukaryota</taxon>
        <taxon>Fungi</taxon>
        <taxon>Dikarya</taxon>
        <taxon>Ascomycota</taxon>
        <taxon>Pezizomycotina</taxon>
        <taxon>Eurotiomycetes</taxon>
        <taxon>Chaetothyriomycetidae</taxon>
        <taxon>Chaetothyriales</taxon>
        <taxon>Trichomeriaceae</taxon>
        <taxon>Knufia</taxon>
    </lineage>
</organism>
<feature type="region of interest" description="Disordered" evidence="2">
    <location>
        <begin position="58"/>
        <end position="77"/>
    </location>
</feature>
<proteinExistence type="predicted"/>
<dbReference type="InterPro" id="IPR004839">
    <property type="entry name" value="Aminotransferase_I/II_large"/>
</dbReference>
<feature type="region of interest" description="Disordered" evidence="2">
    <location>
        <begin position="1"/>
        <end position="25"/>
    </location>
</feature>
<dbReference type="InterPro" id="IPR050478">
    <property type="entry name" value="Ethylene_sulfur-biosynth"/>
</dbReference>
<sequence>MVVELRPAENGQHPGATEGHVDNHTNGHLDSVDGAATVYGLSKRGAYNMLHRDVWGPRSKQLSDPWTPQNPGGTANPSRINLRLAENDMLHGEIEDYIHTQLRVQGVRHLTYSTGPQGSLRLRRAAARFLEKDFDSRSAVTYDDIFIMPGLTSAVDAMVWSVCDEGDGVIIPRPLYNGFKIDVQHRTDAVVVEAAFHDLEGYSSIDDVFDAAMNQKALSRALRKAQDDGIRPAETLMGIANFCGRNGLHFISDEIYARSTFRNANLPDAPPFISTLALDMSSVIPPRLRHVLYGASKDFCANGLRLGFLYTKNRGIMGSISSNSPFSWSPHVLQDVWASMLENDEWRRRFFDKNKTLMAERYRYATNFLRERGIGYYETYAGVFLWVDLLPYFSRNTDSTDSEVTVNGTLNASSKGSEAYLRCEAEIVDACASNGVMIAPGSSYRAEDHGWFRVTFTASEACLKEGLDRMWKSLCEVQNTR</sequence>
<feature type="compositionally biased region" description="Polar residues" evidence="2">
    <location>
        <begin position="60"/>
        <end position="77"/>
    </location>
</feature>
<dbReference type="Proteomes" id="UP001172681">
    <property type="component" value="Unassembled WGS sequence"/>
</dbReference>
<reference evidence="4" key="1">
    <citation type="submission" date="2022-10" db="EMBL/GenBank/DDBJ databases">
        <title>Culturing micro-colonial fungi from biological soil crusts in the Mojave desert and describing Neophaeococcomyces mojavensis, and introducing the new genera and species Taxawa tesnikishii.</title>
        <authorList>
            <person name="Kurbessoian T."/>
            <person name="Stajich J.E."/>
        </authorList>
    </citation>
    <scope>NUCLEOTIDE SEQUENCE</scope>
    <source>
        <strain evidence="4">TK_35</strain>
    </source>
</reference>
<dbReference type="PANTHER" id="PTHR43795">
    <property type="entry name" value="BIFUNCTIONAL ASPARTATE AMINOTRANSFERASE AND GLUTAMATE/ASPARTATE-PREPHENATE AMINOTRANSFERASE-RELATED"/>
    <property type="match status" value="1"/>
</dbReference>
<name>A0AA39CRV1_9EURO</name>
<keyword evidence="5" id="KW-1185">Reference proteome</keyword>
<dbReference type="InterPro" id="IPR015422">
    <property type="entry name" value="PyrdxlP-dep_Trfase_small"/>
</dbReference>
<keyword evidence="1" id="KW-0663">Pyridoxal phosphate</keyword>
<evidence type="ECO:0000256" key="2">
    <source>
        <dbReference type="SAM" id="MobiDB-lite"/>
    </source>
</evidence>
<dbReference type="Gene3D" id="3.90.1150.10">
    <property type="entry name" value="Aspartate Aminotransferase, domain 1"/>
    <property type="match status" value="1"/>
</dbReference>
<dbReference type="AlphaFoldDB" id="A0AA39CRV1"/>
<dbReference type="Pfam" id="PF00155">
    <property type="entry name" value="Aminotran_1_2"/>
    <property type="match status" value="1"/>
</dbReference>
<evidence type="ECO:0000256" key="1">
    <source>
        <dbReference type="ARBA" id="ARBA00022898"/>
    </source>
</evidence>
<dbReference type="InterPro" id="IPR015421">
    <property type="entry name" value="PyrdxlP-dep_Trfase_major"/>
</dbReference>
<dbReference type="EMBL" id="JAPDRN010000105">
    <property type="protein sequence ID" value="KAJ9622824.1"/>
    <property type="molecule type" value="Genomic_DNA"/>
</dbReference>
<dbReference type="Gene3D" id="3.40.640.10">
    <property type="entry name" value="Type I PLP-dependent aspartate aminotransferase-like (Major domain)"/>
    <property type="match status" value="1"/>
</dbReference>
<comment type="caution">
    <text evidence="4">The sequence shown here is derived from an EMBL/GenBank/DDBJ whole genome shotgun (WGS) entry which is preliminary data.</text>
</comment>
<dbReference type="GO" id="GO:0008483">
    <property type="term" value="F:transaminase activity"/>
    <property type="evidence" value="ECO:0007669"/>
    <property type="project" value="TreeGrafter"/>
</dbReference>
<evidence type="ECO:0000313" key="4">
    <source>
        <dbReference type="EMBL" id="KAJ9622824.1"/>
    </source>
</evidence>
<dbReference type="PRINTS" id="PR00753">
    <property type="entry name" value="ACCSYNTHASE"/>
</dbReference>
<dbReference type="GO" id="GO:0030170">
    <property type="term" value="F:pyridoxal phosphate binding"/>
    <property type="evidence" value="ECO:0007669"/>
    <property type="project" value="InterPro"/>
</dbReference>
<protein>
    <recommendedName>
        <fullName evidence="3">Aminotransferase class I/classII large domain-containing protein</fullName>
    </recommendedName>
</protein>
<accession>A0AA39CRV1</accession>
<evidence type="ECO:0000313" key="5">
    <source>
        <dbReference type="Proteomes" id="UP001172681"/>
    </source>
</evidence>
<dbReference type="InterPro" id="IPR015424">
    <property type="entry name" value="PyrdxlP-dep_Trfase"/>
</dbReference>
<evidence type="ECO:0000259" key="3">
    <source>
        <dbReference type="Pfam" id="PF00155"/>
    </source>
</evidence>
<dbReference type="CDD" id="cd00609">
    <property type="entry name" value="AAT_like"/>
    <property type="match status" value="1"/>
</dbReference>
<dbReference type="GO" id="GO:0006520">
    <property type="term" value="P:amino acid metabolic process"/>
    <property type="evidence" value="ECO:0007669"/>
    <property type="project" value="TreeGrafter"/>
</dbReference>
<dbReference type="PANTHER" id="PTHR43795:SF39">
    <property type="entry name" value="AMINOTRANSFERASE CLASS I_CLASSII DOMAIN-CONTAINING PROTEIN"/>
    <property type="match status" value="1"/>
</dbReference>